<accession>A0A2M8PWD1</accession>
<dbReference type="AlphaFoldDB" id="A0A2M8PWD1"/>
<evidence type="ECO:0000313" key="1">
    <source>
        <dbReference type="EMBL" id="PJF41865.1"/>
    </source>
</evidence>
<dbReference type="InterPro" id="IPR029063">
    <property type="entry name" value="SAM-dependent_MTases_sf"/>
</dbReference>
<proteinExistence type="predicted"/>
<dbReference type="Gene3D" id="3.40.50.150">
    <property type="entry name" value="Vaccinia Virus protein VP39"/>
    <property type="match status" value="1"/>
</dbReference>
<comment type="caution">
    <text evidence="1">The sequence shown here is derived from an EMBL/GenBank/DDBJ whole genome shotgun (WGS) entry which is preliminary data.</text>
</comment>
<dbReference type="Proteomes" id="UP000228947">
    <property type="component" value="Unassembled WGS sequence"/>
</dbReference>
<evidence type="ECO:0000313" key="2">
    <source>
        <dbReference type="Proteomes" id="UP000228947"/>
    </source>
</evidence>
<organism evidence="1 2">
    <name type="scientific">Candidatus Thermofonsia Clade 1 bacterium</name>
    <dbReference type="NCBI Taxonomy" id="2364210"/>
    <lineage>
        <taxon>Bacteria</taxon>
        <taxon>Bacillati</taxon>
        <taxon>Chloroflexota</taxon>
        <taxon>Candidatus Thermofontia</taxon>
        <taxon>Candidatus Thermofonsia Clade 1</taxon>
    </lineage>
</organism>
<reference evidence="1 2" key="1">
    <citation type="submission" date="2017-11" db="EMBL/GenBank/DDBJ databases">
        <title>Evolution of Phototrophy in the Chloroflexi Phylum Driven by Horizontal Gene Transfer.</title>
        <authorList>
            <person name="Ward L.M."/>
            <person name="Hemp J."/>
            <person name="Shih P.M."/>
            <person name="Mcglynn S.E."/>
            <person name="Fischer W."/>
        </authorList>
    </citation>
    <scope>NUCLEOTIDE SEQUENCE [LARGE SCALE GENOMIC DNA]</scope>
    <source>
        <strain evidence="1">CP1_1M</strain>
    </source>
</reference>
<evidence type="ECO:0008006" key="3">
    <source>
        <dbReference type="Google" id="ProtNLM"/>
    </source>
</evidence>
<sequence length="207" mass="22759">MDIYVCLAHALLLSQPEALVVDIGFGAYPYTTLEMAARWRAHNPTLRVLGVEIDPERVRAAQPYAAPPQLTFALGGFNLADVIGVGAATIIRCYNVLRQYAESEVAPALQTLSRALRESGLLIEGTSTPNGSLAVFETYVKRNGALCHVGLVFATNFRQPDLPAAFQTVLPKRLIHHMRDAAPFAFFRAWQHAYALAQGKGIRSRRK</sequence>
<name>A0A2M8PWD1_9CHLR</name>
<gene>
    <name evidence="1" type="ORF">CUN50_05960</name>
</gene>
<protein>
    <recommendedName>
        <fullName evidence="3">SAM-dependent methyltransferase</fullName>
    </recommendedName>
</protein>
<feature type="non-terminal residue" evidence="1">
    <location>
        <position position="207"/>
    </location>
</feature>
<dbReference type="EMBL" id="PGTL01000063">
    <property type="protein sequence ID" value="PJF41865.1"/>
    <property type="molecule type" value="Genomic_DNA"/>
</dbReference>
<dbReference type="SUPFAM" id="SSF53335">
    <property type="entry name" value="S-adenosyl-L-methionine-dependent methyltransferases"/>
    <property type="match status" value="1"/>
</dbReference>